<feature type="region of interest" description="Disordered" evidence="6">
    <location>
        <begin position="420"/>
        <end position="442"/>
    </location>
</feature>
<evidence type="ECO:0000313" key="7">
    <source>
        <dbReference type="EMBL" id="MDO9712618.1"/>
    </source>
</evidence>
<evidence type="ECO:0000256" key="5">
    <source>
        <dbReference type="ARBA" id="ARBA00023004"/>
    </source>
</evidence>
<comment type="caution">
    <text evidence="7">The sequence shown here is derived from an EMBL/GenBank/DDBJ whole genome shotgun (WGS) entry which is preliminary data.</text>
</comment>
<keyword evidence="8" id="KW-1185">Reference proteome</keyword>
<keyword evidence="4" id="KW-0560">Oxidoreductase</keyword>
<reference evidence="7 8" key="1">
    <citation type="submission" date="2023-08" db="EMBL/GenBank/DDBJ databases">
        <title>The draft genome sequence of Paracraurococcus sp. LOR1-02.</title>
        <authorList>
            <person name="Kingkaew E."/>
            <person name="Tanasupawat S."/>
        </authorList>
    </citation>
    <scope>NUCLEOTIDE SEQUENCE [LARGE SCALE GENOMIC DNA]</scope>
    <source>
        <strain evidence="7 8">LOR1-02</strain>
    </source>
</reference>
<dbReference type="SUPFAM" id="SSF54909">
    <property type="entry name" value="Dimeric alpha+beta barrel"/>
    <property type="match status" value="1"/>
</dbReference>
<dbReference type="InterPro" id="IPR011008">
    <property type="entry name" value="Dimeric_a/b-barrel"/>
</dbReference>
<evidence type="ECO:0000256" key="4">
    <source>
        <dbReference type="ARBA" id="ARBA00023002"/>
    </source>
</evidence>
<name>A0ABT9E8U1_9PROT</name>
<dbReference type="Proteomes" id="UP001243009">
    <property type="component" value="Unassembled WGS sequence"/>
</dbReference>
<evidence type="ECO:0000256" key="3">
    <source>
        <dbReference type="ARBA" id="ARBA00022723"/>
    </source>
</evidence>
<organism evidence="7 8">
    <name type="scientific">Paracraurococcus lichenis</name>
    <dbReference type="NCBI Taxonomy" id="3064888"/>
    <lineage>
        <taxon>Bacteria</taxon>
        <taxon>Pseudomonadati</taxon>
        <taxon>Pseudomonadota</taxon>
        <taxon>Alphaproteobacteria</taxon>
        <taxon>Acetobacterales</taxon>
        <taxon>Roseomonadaceae</taxon>
        <taxon>Paracraurococcus</taxon>
    </lineage>
</organism>
<evidence type="ECO:0000313" key="8">
    <source>
        <dbReference type="Proteomes" id="UP001243009"/>
    </source>
</evidence>
<keyword evidence="3" id="KW-0479">Metal-binding</keyword>
<gene>
    <name evidence="7" type="ORF">Q7A36_30060</name>
</gene>
<comment type="cofactor">
    <cofactor evidence="1">
        <name>heme b</name>
        <dbReference type="ChEBI" id="CHEBI:60344"/>
    </cofactor>
</comment>
<keyword evidence="5" id="KW-0408">Iron</keyword>
<proteinExistence type="predicted"/>
<dbReference type="RefSeq" id="WP_305107475.1">
    <property type="nucleotide sequence ID" value="NZ_JAUTWS010000053.1"/>
</dbReference>
<evidence type="ECO:0008006" key="9">
    <source>
        <dbReference type="Google" id="ProtNLM"/>
    </source>
</evidence>
<keyword evidence="2" id="KW-0575">Peroxidase</keyword>
<feature type="compositionally biased region" description="Basic and acidic residues" evidence="6">
    <location>
        <begin position="421"/>
        <end position="435"/>
    </location>
</feature>
<dbReference type="EMBL" id="JAUTWS010000053">
    <property type="protein sequence ID" value="MDO9712618.1"/>
    <property type="molecule type" value="Genomic_DNA"/>
</dbReference>
<accession>A0ABT9E8U1</accession>
<evidence type="ECO:0000256" key="2">
    <source>
        <dbReference type="ARBA" id="ARBA00022559"/>
    </source>
</evidence>
<evidence type="ECO:0000256" key="6">
    <source>
        <dbReference type="SAM" id="MobiDB-lite"/>
    </source>
</evidence>
<dbReference type="InterPro" id="IPR006314">
    <property type="entry name" value="Dyp_peroxidase"/>
</dbReference>
<evidence type="ECO:0000256" key="1">
    <source>
        <dbReference type="ARBA" id="ARBA00001970"/>
    </source>
</evidence>
<dbReference type="PROSITE" id="PS51404">
    <property type="entry name" value="DYP_PEROXIDASE"/>
    <property type="match status" value="1"/>
</dbReference>
<dbReference type="PANTHER" id="PTHR30521:SF5">
    <property type="entry name" value="BLR4509 PROTEIN"/>
    <property type="match status" value="1"/>
</dbReference>
<protein>
    <recommendedName>
        <fullName evidence="9">Peroxidase</fullName>
    </recommendedName>
</protein>
<dbReference type="PANTHER" id="PTHR30521">
    <property type="entry name" value="DEFERROCHELATASE/PEROXIDASE"/>
    <property type="match status" value="1"/>
</dbReference>
<sequence length="566" mass="63990">MSELDLHDIQGNITRPYGRYGFPYARYFLFHIEEGEGDAGRWFVDQLRAYVTTAEPWKSSKTENRPGVTKVKPLVTVNVAFTYAGLCALDLPTATLRGMPDEFIEGMACRKHILGDLHGSDPAEWDPVWRDANLPHGRRTHIWVALNAQAKEIEGTPVDELEVWTTWLKALTENPHAKDKVLLLKGHGRDGQGEWQDSCTRMVRDPVTGRPMPTPDEHFGFMDGIGDPVFTGQYEEKEEAVEVIGDGKLMPGPYGQASWKPLAAGEFLFGYPSEGQEESMASVPYQFMRNGTFMALRKLHQNTGTFHRQMRDYAALYRRVANLASEEEALETLKAKMVGRWRSGVPLTVAPTYREMLDILKDYPMMLKRQKGEVLQGPAEWLAYKAELARIDGTAVLRNFRYTDDPQGRKCPLGAHMRRANPRDMLDPQPDRDAKGQVTSSTSTLVNRRRILRRGLPYGECSERDEDEHGVFIMALCTSLFRQFEFIQQQWVQYGLDFESGNDTCPIVGNRDQAAKFVIPADGTNGAMPFVAQDMQQYVVVRGGDYFFIPSMNALRMIATGEIDPT</sequence>